<comment type="caution">
    <text evidence="3">The sequence shown here is derived from an EMBL/GenBank/DDBJ whole genome shotgun (WGS) entry which is preliminary data.</text>
</comment>
<proteinExistence type="predicted"/>
<accession>A0ABP5LGZ5</accession>
<feature type="transmembrane region" description="Helical" evidence="2">
    <location>
        <begin position="361"/>
        <end position="380"/>
    </location>
</feature>
<evidence type="ECO:0000313" key="4">
    <source>
        <dbReference type="Proteomes" id="UP001500102"/>
    </source>
</evidence>
<feature type="transmembrane region" description="Helical" evidence="2">
    <location>
        <begin position="200"/>
        <end position="216"/>
    </location>
</feature>
<keyword evidence="2" id="KW-1133">Transmembrane helix</keyword>
<evidence type="ECO:0008006" key="5">
    <source>
        <dbReference type="Google" id="ProtNLM"/>
    </source>
</evidence>
<evidence type="ECO:0000313" key="3">
    <source>
        <dbReference type="EMBL" id="GAA2144999.1"/>
    </source>
</evidence>
<dbReference type="EMBL" id="BAAAQB010000041">
    <property type="protein sequence ID" value="GAA2144999.1"/>
    <property type="molecule type" value="Genomic_DNA"/>
</dbReference>
<sequence length="459" mass="47371">MVLTAVLAIGAVPALYLRSEVLDTDHYVATVAPLASDPAIQAEIADKVTQQITDAVDIQAITRDALNELSKTAPRVAAVVTGLAPVIAEQTKNLIHTAVSKFVATPQFQDLWIQVNRVAHQSLVNLATGNTGGTVSIDQNGTVTISTKEIIARVKTLLVQQGVGIAERIPEVDARIALFQSPELVRATTAIRTLDQTAPILAWLTVISAVGAIAVAPRGRRRSTTSGVGLAVAVAMALLALGLVIGRSILLNSIPPDTVSPAAAQSLVETLLVPLRTSVRLVFAVGLLIALAAFLTGHSRPAEFVRHGLATAGDYINGKVGADQVRPWQLWLARYRRILDSVIIGIAVLVLIFWQDPTAAVAIWTAVFAVLAVLLVELLCRPAVAPGAEAVVGTGAASVGFGAGAAPAPQPVSGSGAATTSSGAEPAPGPASGSVTAGGPPEKLNPTLPIPRKTDSPED</sequence>
<dbReference type="Proteomes" id="UP001500102">
    <property type="component" value="Unassembled WGS sequence"/>
</dbReference>
<feature type="transmembrane region" description="Helical" evidence="2">
    <location>
        <begin position="228"/>
        <end position="250"/>
    </location>
</feature>
<evidence type="ECO:0000256" key="2">
    <source>
        <dbReference type="SAM" id="Phobius"/>
    </source>
</evidence>
<reference evidence="4" key="1">
    <citation type="journal article" date="2019" name="Int. J. Syst. Evol. Microbiol.">
        <title>The Global Catalogue of Microorganisms (GCM) 10K type strain sequencing project: providing services to taxonomists for standard genome sequencing and annotation.</title>
        <authorList>
            <consortium name="The Broad Institute Genomics Platform"/>
            <consortium name="The Broad Institute Genome Sequencing Center for Infectious Disease"/>
            <person name="Wu L."/>
            <person name="Ma J."/>
        </authorList>
    </citation>
    <scope>NUCLEOTIDE SEQUENCE [LARGE SCALE GENOMIC DNA]</scope>
    <source>
        <strain evidence="4">JCM 15921</strain>
    </source>
</reference>
<feature type="compositionally biased region" description="Low complexity" evidence="1">
    <location>
        <begin position="406"/>
        <end position="424"/>
    </location>
</feature>
<gene>
    <name evidence="3" type="ORF">GCM10009825_37120</name>
</gene>
<keyword evidence="2" id="KW-0472">Membrane</keyword>
<protein>
    <recommendedName>
        <fullName evidence="5">Integral membrane protein</fullName>
    </recommendedName>
</protein>
<name>A0ABP5LGZ5_9MICC</name>
<evidence type="ECO:0000256" key="1">
    <source>
        <dbReference type="SAM" id="MobiDB-lite"/>
    </source>
</evidence>
<feature type="transmembrane region" description="Helical" evidence="2">
    <location>
        <begin position="338"/>
        <end position="355"/>
    </location>
</feature>
<keyword evidence="4" id="KW-1185">Reference proteome</keyword>
<keyword evidence="2" id="KW-0812">Transmembrane</keyword>
<organism evidence="3 4">
    <name type="scientific">Arthrobacter humicola</name>
    <dbReference type="NCBI Taxonomy" id="409291"/>
    <lineage>
        <taxon>Bacteria</taxon>
        <taxon>Bacillati</taxon>
        <taxon>Actinomycetota</taxon>
        <taxon>Actinomycetes</taxon>
        <taxon>Micrococcales</taxon>
        <taxon>Micrococcaceae</taxon>
        <taxon>Arthrobacter</taxon>
    </lineage>
</organism>
<feature type="transmembrane region" description="Helical" evidence="2">
    <location>
        <begin position="278"/>
        <end position="297"/>
    </location>
</feature>
<feature type="region of interest" description="Disordered" evidence="1">
    <location>
        <begin position="406"/>
        <end position="459"/>
    </location>
</feature>